<keyword evidence="2" id="KW-1185">Reference proteome</keyword>
<evidence type="ECO:0000313" key="2">
    <source>
        <dbReference type="Proteomes" id="UP001162992"/>
    </source>
</evidence>
<gene>
    <name evidence="1" type="ORF">O6H91_02G130600</name>
</gene>
<sequence length="731" mass="82014">MDTSAFVTSLATSFAIFIVLLFLYSWLSRTSSNFVIYYPLRISRGLGPPEDVKSRSPWAWLREAWQASEKEIIDLAGLDAAVYINFLDAVLQILGYSAFFCVPVLVPLAVTSDNYSTAVRAPTDPAFGGFDKLSMGNIAKKNKSRIWAFLIAAYWLSIVTYIVLWQKYKHIINVRDQVLSANARPEQFTVLVQNLPPPTNGTRSEQVDAFFRKLHPDAYEKCLVVTKLHKSSKLWTKLDSLKRKLKHAEAVFGQSKTKDKPEGIRPQHKTGFLGLVGAKVDTIDNSKEKIKDLSVKLQAEQKRTIAEEQEASAFAIFNNRAVAAEVSQSAIATIASKWRTSQAPEPEEIVWGNLSMPYLPQLFRKFGIYFLVFLIIIFYMIPISFVSALTSLDNLEKLVPFIKSIVKIKVLNTVLQAYLPQLALIIFLALLPSLLMFLSKLEGIVSHSHLVRATAGKYFYFNVVNVFLGVTISGTVFNALKKITKQPGQIVSLLDASLPPQASFFITYIALLYVFFVGYGLELSRLVPLIIFHIKKRFLCKTEEEIRDAWAPGPFNYHTHVPADMLIVTIAACYAVLAPMVLPFAIMYFALGWIIVRNQALKVYIPKYDSGGRMWPHMQARILAALVISQITMLGYFSVKKFVFSFLLFPLPIATLIFAYVCNKLFYTAFRVTPISLVSTDLKDMPSVASLVEAYTPTCLTPEDKFEDAEKFEDARSTATSRTSSGITSPA</sequence>
<dbReference type="Proteomes" id="UP001162992">
    <property type="component" value="Chromosome 2"/>
</dbReference>
<protein>
    <submittedName>
        <fullName evidence="1">Uncharacterized protein</fullName>
    </submittedName>
</protein>
<name>A0ACC2EKM0_DIPCM</name>
<comment type="caution">
    <text evidence="1">The sequence shown here is derived from an EMBL/GenBank/DDBJ whole genome shotgun (WGS) entry which is preliminary data.</text>
</comment>
<evidence type="ECO:0000313" key="1">
    <source>
        <dbReference type="EMBL" id="KAJ7567054.1"/>
    </source>
</evidence>
<proteinExistence type="predicted"/>
<reference evidence="2" key="1">
    <citation type="journal article" date="2024" name="Proc. Natl. Acad. Sci. U.S.A.">
        <title>Extraordinary preservation of gene collinearity over three hundred million years revealed in homosporous lycophytes.</title>
        <authorList>
            <person name="Li C."/>
            <person name="Wickell D."/>
            <person name="Kuo L.Y."/>
            <person name="Chen X."/>
            <person name="Nie B."/>
            <person name="Liao X."/>
            <person name="Peng D."/>
            <person name="Ji J."/>
            <person name="Jenkins J."/>
            <person name="Williams M."/>
            <person name="Shu S."/>
            <person name="Plott C."/>
            <person name="Barry K."/>
            <person name="Rajasekar S."/>
            <person name="Grimwood J."/>
            <person name="Han X."/>
            <person name="Sun S."/>
            <person name="Hou Z."/>
            <person name="He W."/>
            <person name="Dai G."/>
            <person name="Sun C."/>
            <person name="Schmutz J."/>
            <person name="Leebens-Mack J.H."/>
            <person name="Li F.W."/>
            <person name="Wang L."/>
        </authorList>
    </citation>
    <scope>NUCLEOTIDE SEQUENCE [LARGE SCALE GENOMIC DNA]</scope>
    <source>
        <strain evidence="2">cv. PW_Plant_1</strain>
    </source>
</reference>
<accession>A0ACC2EKM0</accession>
<dbReference type="EMBL" id="CM055093">
    <property type="protein sequence ID" value="KAJ7567054.1"/>
    <property type="molecule type" value="Genomic_DNA"/>
</dbReference>
<organism evidence="1 2">
    <name type="scientific">Diphasiastrum complanatum</name>
    <name type="common">Issler's clubmoss</name>
    <name type="synonym">Lycopodium complanatum</name>
    <dbReference type="NCBI Taxonomy" id="34168"/>
    <lineage>
        <taxon>Eukaryota</taxon>
        <taxon>Viridiplantae</taxon>
        <taxon>Streptophyta</taxon>
        <taxon>Embryophyta</taxon>
        <taxon>Tracheophyta</taxon>
        <taxon>Lycopodiopsida</taxon>
        <taxon>Lycopodiales</taxon>
        <taxon>Lycopodiaceae</taxon>
        <taxon>Lycopodioideae</taxon>
        <taxon>Diphasiastrum</taxon>
    </lineage>
</organism>